<sequence length="163" mass="17446">MARRSGNAHSRDPGLLVTSRRRKPRRRRSTRCQNSAGASTSQTSTTTTRYNVRSAENVPGRSGKGPATPSRVGCRSGGEYGCGTERTSHAVIRVGVALGERQGRSASRPAGKEPHHAPWLVLSRCPPYPVPYSVPYPVPRPAVADFFLVPGASERHSGASCTP</sequence>
<dbReference type="AlphaFoldDB" id="A0A371Q1Y8"/>
<evidence type="ECO:0000313" key="2">
    <source>
        <dbReference type="EMBL" id="REK88631.1"/>
    </source>
</evidence>
<gene>
    <name evidence="2" type="ORF">DY245_20335</name>
</gene>
<evidence type="ECO:0000313" key="3">
    <source>
        <dbReference type="Proteomes" id="UP000262477"/>
    </source>
</evidence>
<accession>A0A371Q1Y8</accession>
<name>A0A371Q1Y8_STRIH</name>
<organism evidence="2 3">
    <name type="scientific">Streptomyces inhibens</name>
    <dbReference type="NCBI Taxonomy" id="2293571"/>
    <lineage>
        <taxon>Bacteria</taxon>
        <taxon>Bacillati</taxon>
        <taxon>Actinomycetota</taxon>
        <taxon>Actinomycetes</taxon>
        <taxon>Kitasatosporales</taxon>
        <taxon>Streptomycetaceae</taxon>
        <taxon>Streptomyces</taxon>
    </lineage>
</organism>
<feature type="region of interest" description="Disordered" evidence="1">
    <location>
        <begin position="1"/>
        <end position="80"/>
    </location>
</feature>
<feature type="compositionally biased region" description="Basic residues" evidence="1">
    <location>
        <begin position="19"/>
        <end position="30"/>
    </location>
</feature>
<proteinExistence type="predicted"/>
<reference evidence="2 3" key="1">
    <citation type="submission" date="2018-08" db="EMBL/GenBank/DDBJ databases">
        <title>Streptomyces NEAU-D10 sp. nov., a novel Actinomycete isolated from soil.</title>
        <authorList>
            <person name="Jin L."/>
        </authorList>
    </citation>
    <scope>NUCLEOTIDE SEQUENCE [LARGE SCALE GENOMIC DNA]</scope>
    <source>
        <strain evidence="2 3">NEAU-D10</strain>
    </source>
</reference>
<evidence type="ECO:0000256" key="1">
    <source>
        <dbReference type="SAM" id="MobiDB-lite"/>
    </source>
</evidence>
<keyword evidence="3" id="KW-1185">Reference proteome</keyword>
<dbReference type="Proteomes" id="UP000262477">
    <property type="component" value="Unassembled WGS sequence"/>
</dbReference>
<protein>
    <submittedName>
        <fullName evidence="2">Uncharacterized protein</fullName>
    </submittedName>
</protein>
<dbReference type="EMBL" id="QUAC01000158">
    <property type="protein sequence ID" value="REK88631.1"/>
    <property type="molecule type" value="Genomic_DNA"/>
</dbReference>
<comment type="caution">
    <text evidence="2">The sequence shown here is derived from an EMBL/GenBank/DDBJ whole genome shotgun (WGS) entry which is preliminary data.</text>
</comment>
<feature type="compositionally biased region" description="Low complexity" evidence="1">
    <location>
        <begin position="39"/>
        <end position="48"/>
    </location>
</feature>